<dbReference type="Proteomes" id="UP000031666">
    <property type="component" value="Unassembled WGS sequence"/>
</dbReference>
<comment type="caution">
    <text evidence="1">The sequence shown here is derived from an EMBL/GenBank/DDBJ whole genome shotgun (WGS) entry which is preliminary data.</text>
</comment>
<organism evidence="1 4">
    <name type="scientific">Vibrio ishigakensis</name>
    <dbReference type="NCBI Taxonomy" id="1481914"/>
    <lineage>
        <taxon>Bacteria</taxon>
        <taxon>Pseudomonadati</taxon>
        <taxon>Pseudomonadota</taxon>
        <taxon>Gammaproteobacteria</taxon>
        <taxon>Vibrionales</taxon>
        <taxon>Vibrionaceae</taxon>
        <taxon>Vibrio</taxon>
    </lineage>
</organism>
<keyword evidence="4" id="KW-1185">Reference proteome</keyword>
<sequence length="37" mass="3757">MGAVMLGTTISILPLVTAYLFASRQMISGLTSGAVKG</sequence>
<dbReference type="EMBL" id="BBSC01000001">
    <property type="protein sequence ID" value="GAM72918.1"/>
    <property type="molecule type" value="Genomic_DNA"/>
</dbReference>
<dbReference type="STRING" id="1481914.JCM19241_2373"/>
<evidence type="ECO:0000313" key="3">
    <source>
        <dbReference type="Proteomes" id="UP000031666"/>
    </source>
</evidence>
<accession>A0A0B8P2G6</accession>
<reference evidence="3 4" key="3">
    <citation type="submission" date="2015-01" db="EMBL/GenBank/DDBJ databases">
        <authorList>
            <consortium name="NBRP consortium"/>
            <person name="Sawabe T."/>
            <person name="Meirelles P."/>
            <person name="Feng G."/>
            <person name="Sayaka M."/>
            <person name="Hattori M."/>
            <person name="Ohkuma M."/>
        </authorList>
    </citation>
    <scope>NUCLEOTIDE SEQUENCE [LARGE SCALE GENOMIC DNA]</scope>
    <source>
        <strain evidence="4">JCM 19231</strain>
        <strain evidence="3">JCM 19241</strain>
        <strain evidence="1">JCM19231</strain>
        <strain evidence="2">JCM19241</strain>
    </source>
</reference>
<evidence type="ECO:0000313" key="1">
    <source>
        <dbReference type="EMBL" id="GAM57493.1"/>
    </source>
</evidence>
<name>A0A0B8P2G6_9VIBR</name>
<evidence type="ECO:0008006" key="5">
    <source>
        <dbReference type="Google" id="ProtNLM"/>
    </source>
</evidence>
<evidence type="ECO:0000313" key="2">
    <source>
        <dbReference type="EMBL" id="GAM72918.1"/>
    </source>
</evidence>
<gene>
    <name evidence="1" type="ORF">JCM19231_2642</name>
    <name evidence="2" type="ORF">JCM19241_2373</name>
</gene>
<protein>
    <recommendedName>
        <fullName evidence="5">Maltose/maltodextrin ABC transporter</fullName>
    </recommendedName>
</protein>
<reference evidence="1 4" key="1">
    <citation type="submission" date="2015-01" db="EMBL/GenBank/DDBJ databases">
        <title>Vibrio sp. C1 JCM 19231 whole genome shotgun sequence.</title>
        <authorList>
            <person name="Sawabe T."/>
            <person name="Meirelles P."/>
            <person name="Feng G."/>
            <person name="Sayaka M."/>
            <person name="Hattori M."/>
            <person name="Ohkuma M."/>
        </authorList>
    </citation>
    <scope>NUCLEOTIDE SEQUENCE [LARGE SCALE GENOMIC DNA]</scope>
    <source>
        <strain evidence="4">JCM 19231</strain>
        <strain evidence="1">JCM19231</strain>
    </source>
</reference>
<dbReference type="Proteomes" id="UP000031671">
    <property type="component" value="Unassembled WGS sequence"/>
</dbReference>
<evidence type="ECO:0000313" key="4">
    <source>
        <dbReference type="Proteomes" id="UP000031671"/>
    </source>
</evidence>
<proteinExistence type="predicted"/>
<accession>A0A0B8QCL4</accession>
<dbReference type="EMBL" id="BBRZ01000055">
    <property type="protein sequence ID" value="GAM57493.1"/>
    <property type="molecule type" value="Genomic_DNA"/>
</dbReference>
<dbReference type="AlphaFoldDB" id="A0A0B8P2G6"/>
<reference evidence="2 3" key="2">
    <citation type="submission" date="2015-01" db="EMBL/GenBank/DDBJ databases">
        <title>Vibrio sp. C94 JCM 19241 whole genome shotgun sequence.</title>
        <authorList>
            <person name="Sawabe T."/>
            <person name="Meirelles P."/>
            <person name="Feng G."/>
            <person name="Sayaka M."/>
            <person name="Hattori M."/>
            <person name="Ohkuma M."/>
        </authorList>
    </citation>
    <scope>NUCLEOTIDE SEQUENCE [LARGE SCALE GENOMIC DNA]</scope>
    <source>
        <strain evidence="3">JCM 19241</strain>
        <strain evidence="2">JCM19241</strain>
    </source>
</reference>